<dbReference type="Proteomes" id="UP000004088">
    <property type="component" value="Unassembled WGS sequence"/>
</dbReference>
<dbReference type="AlphaFoldDB" id="F0EXJ9"/>
<organism evidence="1 2">
    <name type="scientific">Kingella denitrificans ATCC 33394</name>
    <dbReference type="NCBI Taxonomy" id="888741"/>
    <lineage>
        <taxon>Bacteria</taxon>
        <taxon>Pseudomonadati</taxon>
        <taxon>Pseudomonadota</taxon>
        <taxon>Betaproteobacteria</taxon>
        <taxon>Neisseriales</taxon>
        <taxon>Neisseriaceae</taxon>
        <taxon>Kingella</taxon>
    </lineage>
</organism>
<dbReference type="EMBL" id="AEWV01000008">
    <property type="protein sequence ID" value="EGC18030.1"/>
    <property type="molecule type" value="Genomic_DNA"/>
</dbReference>
<comment type="caution">
    <text evidence="1">The sequence shown here is derived from an EMBL/GenBank/DDBJ whole genome shotgun (WGS) entry which is preliminary data.</text>
</comment>
<keyword evidence="2" id="KW-1185">Reference proteome</keyword>
<reference evidence="1 2" key="1">
    <citation type="submission" date="2011-01" db="EMBL/GenBank/DDBJ databases">
        <authorList>
            <person name="Muzny D."/>
            <person name="Qin X."/>
            <person name="Deng J."/>
            <person name="Jiang H."/>
            <person name="Liu Y."/>
            <person name="Qu J."/>
            <person name="Song X.-Z."/>
            <person name="Zhang L."/>
            <person name="Thornton R."/>
            <person name="Coyle M."/>
            <person name="Francisco L."/>
            <person name="Jackson L."/>
            <person name="Javaid M."/>
            <person name="Korchina V."/>
            <person name="Kovar C."/>
            <person name="Mata R."/>
            <person name="Mathew T."/>
            <person name="Ngo R."/>
            <person name="Nguyen L."/>
            <person name="Nguyen N."/>
            <person name="Okwuonu G."/>
            <person name="Ongeri F."/>
            <person name="Pham C."/>
            <person name="Simmons D."/>
            <person name="Wilczek-Boney K."/>
            <person name="Hale W."/>
            <person name="Jakkamsetti A."/>
            <person name="Pham P."/>
            <person name="Ruth R."/>
            <person name="San Lucas F."/>
            <person name="Warren J."/>
            <person name="Zhang J."/>
            <person name="Zhao Z."/>
            <person name="Zhou C."/>
            <person name="Zhu D."/>
            <person name="Lee S."/>
            <person name="Bess C."/>
            <person name="Blankenburg K."/>
            <person name="Forbes L."/>
            <person name="Fu Q."/>
            <person name="Gubbala S."/>
            <person name="Hirani K."/>
            <person name="Jayaseelan J.C."/>
            <person name="Lara F."/>
            <person name="Munidasa M."/>
            <person name="Palculict T."/>
            <person name="Patil S."/>
            <person name="Pu L.-L."/>
            <person name="Saada N."/>
            <person name="Tang L."/>
            <person name="Weissenberger G."/>
            <person name="Zhu Y."/>
            <person name="Hemphill L."/>
            <person name="Shang Y."/>
            <person name="Youmans B."/>
            <person name="Ayvaz T."/>
            <person name="Ross M."/>
            <person name="Santibanez J."/>
            <person name="Aqrawi P."/>
            <person name="Gross S."/>
            <person name="Joshi V."/>
            <person name="Fowler G."/>
            <person name="Nazareth L."/>
            <person name="Reid J."/>
            <person name="Worley K."/>
            <person name="Petrosino J."/>
            <person name="Highlander S."/>
            <person name="Gibbs R."/>
        </authorList>
    </citation>
    <scope>NUCLEOTIDE SEQUENCE [LARGE SCALE GENOMIC DNA]</scope>
    <source>
        <strain evidence="1 2">ATCC 33394</strain>
    </source>
</reference>
<evidence type="ECO:0000313" key="1">
    <source>
        <dbReference type="EMBL" id="EGC18030.1"/>
    </source>
</evidence>
<protein>
    <submittedName>
        <fullName evidence="1">Uncharacterized protein</fullName>
    </submittedName>
</protein>
<evidence type="ECO:0000313" key="2">
    <source>
        <dbReference type="Proteomes" id="UP000004088"/>
    </source>
</evidence>
<gene>
    <name evidence="1" type="ORF">HMPREF9098_0583</name>
</gene>
<name>F0EXJ9_9NEIS</name>
<dbReference type="HOGENOM" id="CLU_3169087_0_0_4"/>
<proteinExistence type="predicted"/>
<accession>F0EXJ9</accession>
<sequence length="47" mass="5115">MFGQPAVGGYGFIGGVTDVSSFWLDKQRLAKPKTLNSVPALNDLRVY</sequence>